<comment type="caution">
    <text evidence="1">The sequence shown here is derived from an EMBL/GenBank/DDBJ whole genome shotgun (WGS) entry which is preliminary data.</text>
</comment>
<evidence type="ECO:0000313" key="1">
    <source>
        <dbReference type="EMBL" id="CAK5070527.1"/>
    </source>
</evidence>
<protein>
    <submittedName>
        <fullName evidence="1">Uncharacterized protein</fullName>
    </submittedName>
</protein>
<evidence type="ECO:0000313" key="2">
    <source>
        <dbReference type="Proteomes" id="UP001497535"/>
    </source>
</evidence>
<dbReference type="Proteomes" id="UP001497535">
    <property type="component" value="Unassembled WGS sequence"/>
</dbReference>
<keyword evidence="2" id="KW-1185">Reference proteome</keyword>
<accession>A0ACB0YZD3</accession>
<sequence>MIESLIAEADKLDLNILSIGLSCHRNSFVTLNRFLFFKFYFSITILHIRNL</sequence>
<organism evidence="1 2">
    <name type="scientific">Meloidogyne enterolobii</name>
    <name type="common">Root-knot nematode worm</name>
    <name type="synonym">Meloidogyne mayaguensis</name>
    <dbReference type="NCBI Taxonomy" id="390850"/>
    <lineage>
        <taxon>Eukaryota</taxon>
        <taxon>Metazoa</taxon>
        <taxon>Ecdysozoa</taxon>
        <taxon>Nematoda</taxon>
        <taxon>Chromadorea</taxon>
        <taxon>Rhabditida</taxon>
        <taxon>Tylenchina</taxon>
        <taxon>Tylenchomorpha</taxon>
        <taxon>Tylenchoidea</taxon>
        <taxon>Meloidogynidae</taxon>
        <taxon>Meloidogyninae</taxon>
        <taxon>Meloidogyne</taxon>
    </lineage>
</organism>
<name>A0ACB0YZD3_MELEN</name>
<dbReference type="EMBL" id="CAVMJV010000021">
    <property type="protein sequence ID" value="CAK5070527.1"/>
    <property type="molecule type" value="Genomic_DNA"/>
</dbReference>
<proteinExistence type="predicted"/>
<reference evidence="1" key="1">
    <citation type="submission" date="2023-11" db="EMBL/GenBank/DDBJ databases">
        <authorList>
            <person name="Poullet M."/>
        </authorList>
    </citation>
    <scope>NUCLEOTIDE SEQUENCE</scope>
    <source>
        <strain evidence="1">E1834</strain>
    </source>
</reference>
<gene>
    <name evidence="1" type="ORF">MENTE1834_LOCUS18665</name>
</gene>